<feature type="compositionally biased region" description="Polar residues" evidence="3">
    <location>
        <begin position="698"/>
        <end position="708"/>
    </location>
</feature>
<feature type="compositionally biased region" description="Basic and acidic residues" evidence="3">
    <location>
        <begin position="623"/>
        <end position="642"/>
    </location>
</feature>
<evidence type="ECO:0000256" key="3">
    <source>
        <dbReference type="SAM" id="MobiDB-lite"/>
    </source>
</evidence>
<dbReference type="InterPro" id="IPR012677">
    <property type="entry name" value="Nucleotide-bd_a/b_plait_sf"/>
</dbReference>
<evidence type="ECO:0000313" key="5">
    <source>
        <dbReference type="EMBL" id="KZT58100.1"/>
    </source>
</evidence>
<protein>
    <recommendedName>
        <fullName evidence="4">RRM domain-containing protein</fullName>
    </recommendedName>
</protein>
<feature type="domain" description="RRM" evidence="4">
    <location>
        <begin position="259"/>
        <end position="335"/>
    </location>
</feature>
<sequence length="800" mass="87595">MSATVMEEYTLFDLLQRAMIEALGERGHRLRMRTHVLVVTIQASPLEPKEVQDNGERILQIVSVHAKARTEFLPLLQMAFNMSDVQTRAKYPYPEGLLGVSAIMWETINDNSMPTMPMGIGFHKRLLSDEEMVPRIRTAATVCSLQPQQLPDKVWSRTMGVKTRLDHINSLIRSDSLRSKFITVAPKSKKTKMTLSDFLSDGTTGSWADEMDSLPTAPAPRMGDGGDRGRRDDFSRDFGARESRFPPRDELPLPTKPPFTAFLGNLAYDLTEADVEEFFAPHKLVSVKIIKERDDDRPKGFGYVEFEDLEGLKVGLERSGGSLNNRVVRVSVAEAQKGSFGSRGPMGEDDDKFDRAWRRDGPLPDLNDDRSSSRPPRTSRFSNDVPTNEAEDWRSTPRAAPPPLERGGPSRRGSGFSTPSEGGNEPSDWRSAPRAPRPSAPEGEGPRSRSFTPREPREYHAADTEETWAIGSKFKKSSPPPSESGLGPTRRGSRDNVPPREPREPAIDEEISDWRNAPRKGPLPTREGRFGDRKSPQSSTPPTPASRRKLELLPRGINSPSAPSSPLTSPPPSSAGLPHVKSNPFGDAKPIDVTAREKEIEEKIAVKEHEFKEEHDHKKHDHKHEPKEHGPAEQHEQHEKPVHSPAPAGPQPHQERPAHPSGAQDTWRRRGPPSERVTPSHSRQPSSGPGSSRGASRATTPPTHGTKNSPPPSEAPSPRAPANIRPTFSFAAAAASISIDEEGPEDQDKVNGVKEAIVDAVAAQQSGDANGATTDVDAVAGKIAGMATSDVAEDANGHTA</sequence>
<feature type="compositionally biased region" description="Pro residues" evidence="3">
    <location>
        <begin position="709"/>
        <end position="719"/>
    </location>
</feature>
<dbReference type="EMBL" id="KV423955">
    <property type="protein sequence ID" value="KZT58100.1"/>
    <property type="molecule type" value="Genomic_DNA"/>
</dbReference>
<dbReference type="STRING" id="1353952.A0A165GI60"/>
<feature type="compositionally biased region" description="Low complexity" evidence="3">
    <location>
        <begin position="405"/>
        <end position="420"/>
    </location>
</feature>
<dbReference type="InParanoid" id="A0A165GI60"/>
<dbReference type="Gene3D" id="3.30.70.330">
    <property type="match status" value="1"/>
</dbReference>
<keyword evidence="6" id="KW-1185">Reference proteome</keyword>
<feature type="region of interest" description="Disordered" evidence="3">
    <location>
        <begin position="207"/>
        <end position="253"/>
    </location>
</feature>
<keyword evidence="1 2" id="KW-0694">RNA-binding</keyword>
<proteinExistence type="predicted"/>
<feature type="compositionally biased region" description="Basic and acidic residues" evidence="3">
    <location>
        <begin position="352"/>
        <end position="372"/>
    </location>
</feature>
<dbReference type="GO" id="GO:0003723">
    <property type="term" value="F:RNA binding"/>
    <property type="evidence" value="ECO:0007669"/>
    <property type="project" value="UniProtKB-UniRule"/>
</dbReference>
<reference evidence="5 6" key="1">
    <citation type="journal article" date="2016" name="Mol. Biol. Evol.">
        <title>Comparative Genomics of Early-Diverging Mushroom-Forming Fungi Provides Insights into the Origins of Lignocellulose Decay Capabilities.</title>
        <authorList>
            <person name="Nagy L.G."/>
            <person name="Riley R."/>
            <person name="Tritt A."/>
            <person name="Adam C."/>
            <person name="Daum C."/>
            <person name="Floudas D."/>
            <person name="Sun H."/>
            <person name="Yadav J.S."/>
            <person name="Pangilinan J."/>
            <person name="Larsson K.H."/>
            <person name="Matsuura K."/>
            <person name="Barry K."/>
            <person name="Labutti K."/>
            <person name="Kuo R."/>
            <person name="Ohm R.A."/>
            <person name="Bhattacharya S.S."/>
            <person name="Shirouzu T."/>
            <person name="Yoshinaga Y."/>
            <person name="Martin F.M."/>
            <person name="Grigoriev I.V."/>
            <person name="Hibbett D.S."/>
        </authorList>
    </citation>
    <scope>NUCLEOTIDE SEQUENCE [LARGE SCALE GENOMIC DNA]</scope>
    <source>
        <strain evidence="5 6">HHB12733</strain>
    </source>
</reference>
<dbReference type="InterPro" id="IPR000504">
    <property type="entry name" value="RRM_dom"/>
</dbReference>
<evidence type="ECO:0000259" key="4">
    <source>
        <dbReference type="PROSITE" id="PS50102"/>
    </source>
</evidence>
<dbReference type="SUPFAM" id="SSF54928">
    <property type="entry name" value="RNA-binding domain, RBD"/>
    <property type="match status" value="1"/>
</dbReference>
<feature type="compositionally biased region" description="Low complexity" evidence="3">
    <location>
        <begin position="679"/>
        <end position="697"/>
    </location>
</feature>
<dbReference type="AlphaFoldDB" id="A0A165GI60"/>
<feature type="compositionally biased region" description="Basic and acidic residues" evidence="3">
    <location>
        <begin position="444"/>
        <end position="463"/>
    </location>
</feature>
<dbReference type="InterPro" id="IPR035979">
    <property type="entry name" value="RBD_domain_sf"/>
</dbReference>
<dbReference type="PANTHER" id="PTHR23236:SF11">
    <property type="entry name" value="EUKARYOTIC TRANSLATION INITIATION FACTOR 4H"/>
    <property type="match status" value="1"/>
</dbReference>
<dbReference type="Proteomes" id="UP000076842">
    <property type="component" value="Unassembled WGS sequence"/>
</dbReference>
<feature type="compositionally biased region" description="Basic and acidic residues" evidence="3">
    <location>
        <begin position="526"/>
        <end position="535"/>
    </location>
</feature>
<dbReference type="PROSITE" id="PS50102">
    <property type="entry name" value="RRM"/>
    <property type="match status" value="1"/>
</dbReference>
<evidence type="ECO:0000256" key="2">
    <source>
        <dbReference type="PROSITE-ProRule" id="PRU00176"/>
    </source>
</evidence>
<feature type="compositionally biased region" description="Basic and acidic residues" evidence="3">
    <location>
        <begin position="594"/>
        <end position="616"/>
    </location>
</feature>
<dbReference type="OrthoDB" id="48651at2759"/>
<feature type="region of interest" description="Disordered" evidence="3">
    <location>
        <begin position="338"/>
        <end position="728"/>
    </location>
</feature>
<accession>A0A165GI60</accession>
<dbReference type="SMART" id="SM00360">
    <property type="entry name" value="RRM"/>
    <property type="match status" value="1"/>
</dbReference>
<feature type="compositionally biased region" description="Basic and acidic residues" evidence="3">
    <location>
        <begin position="224"/>
        <end position="251"/>
    </location>
</feature>
<dbReference type="Pfam" id="PF00076">
    <property type="entry name" value="RRM_1"/>
    <property type="match status" value="1"/>
</dbReference>
<feature type="compositionally biased region" description="Basic and acidic residues" evidence="3">
    <location>
        <begin position="492"/>
        <end position="506"/>
    </location>
</feature>
<organism evidence="5 6">
    <name type="scientific">Calocera cornea HHB12733</name>
    <dbReference type="NCBI Taxonomy" id="1353952"/>
    <lineage>
        <taxon>Eukaryota</taxon>
        <taxon>Fungi</taxon>
        <taxon>Dikarya</taxon>
        <taxon>Basidiomycota</taxon>
        <taxon>Agaricomycotina</taxon>
        <taxon>Dacrymycetes</taxon>
        <taxon>Dacrymycetales</taxon>
        <taxon>Dacrymycetaceae</taxon>
        <taxon>Calocera</taxon>
    </lineage>
</organism>
<dbReference type="GO" id="GO:0005730">
    <property type="term" value="C:nucleolus"/>
    <property type="evidence" value="ECO:0007669"/>
    <property type="project" value="TreeGrafter"/>
</dbReference>
<evidence type="ECO:0000313" key="6">
    <source>
        <dbReference type="Proteomes" id="UP000076842"/>
    </source>
</evidence>
<dbReference type="PANTHER" id="PTHR23236">
    <property type="entry name" value="EUKARYOTIC TRANSLATION INITIATION FACTOR 4B/4H"/>
    <property type="match status" value="1"/>
</dbReference>
<gene>
    <name evidence="5" type="ORF">CALCODRAFT_482636</name>
</gene>
<evidence type="ECO:0000256" key="1">
    <source>
        <dbReference type="ARBA" id="ARBA00022884"/>
    </source>
</evidence>
<name>A0A165GI60_9BASI</name>